<accession>A0A2P2MNK6</accession>
<dbReference type="EMBL" id="GGEC01051314">
    <property type="protein sequence ID" value="MBX31798.1"/>
    <property type="molecule type" value="Transcribed_RNA"/>
</dbReference>
<proteinExistence type="predicted"/>
<dbReference type="AlphaFoldDB" id="A0A2P2MNK6"/>
<reference evidence="1" key="1">
    <citation type="submission" date="2018-02" db="EMBL/GenBank/DDBJ databases">
        <title>Rhizophora mucronata_Transcriptome.</title>
        <authorList>
            <person name="Meera S.P."/>
            <person name="Sreeshan A."/>
            <person name="Augustine A."/>
        </authorList>
    </citation>
    <scope>NUCLEOTIDE SEQUENCE</scope>
    <source>
        <tissue evidence="1">Leaf</tissue>
    </source>
</reference>
<name>A0A2P2MNK6_RHIMU</name>
<protein>
    <submittedName>
        <fullName evidence="1">Uncharacterized protein MANES_14G162600</fullName>
    </submittedName>
</protein>
<organism evidence="1">
    <name type="scientific">Rhizophora mucronata</name>
    <name type="common">Asiatic mangrove</name>
    <dbReference type="NCBI Taxonomy" id="61149"/>
    <lineage>
        <taxon>Eukaryota</taxon>
        <taxon>Viridiplantae</taxon>
        <taxon>Streptophyta</taxon>
        <taxon>Embryophyta</taxon>
        <taxon>Tracheophyta</taxon>
        <taxon>Spermatophyta</taxon>
        <taxon>Magnoliopsida</taxon>
        <taxon>eudicotyledons</taxon>
        <taxon>Gunneridae</taxon>
        <taxon>Pentapetalae</taxon>
        <taxon>rosids</taxon>
        <taxon>fabids</taxon>
        <taxon>Malpighiales</taxon>
        <taxon>Rhizophoraceae</taxon>
        <taxon>Rhizophora</taxon>
    </lineage>
</organism>
<sequence>MRVMETIPTNRWFFVIPLKIFSSSGFRALNSLKICKPRISTCNE</sequence>
<evidence type="ECO:0000313" key="1">
    <source>
        <dbReference type="EMBL" id="MBX31798.1"/>
    </source>
</evidence>